<comment type="similarity">
    <text evidence="12">Belongs to the HisA/HisF family.</text>
</comment>
<dbReference type="SUPFAM" id="SSF52317">
    <property type="entry name" value="Class I glutamine amidotransferase-like"/>
    <property type="match status" value="1"/>
</dbReference>
<feature type="binding site" evidence="11">
    <location>
        <position position="541"/>
    </location>
    <ligand>
        <name>substrate</name>
    </ligand>
</feature>
<dbReference type="Gene3D" id="3.40.50.880">
    <property type="match status" value="1"/>
</dbReference>
<dbReference type="Pfam" id="PF00977">
    <property type="entry name" value="His_biosynth"/>
    <property type="match status" value="1"/>
</dbReference>
<dbReference type="FunFam" id="3.40.50.880:FF:000039">
    <property type="entry name" value="Imidazole glycerol phosphate synthase hisHF"/>
    <property type="match status" value="1"/>
</dbReference>
<keyword evidence="4 9" id="KW-0315">Glutamine amidotransferase</keyword>
<keyword evidence="6 9" id="KW-0456">Lyase</keyword>
<dbReference type="EC" id="3.5.1.2" evidence="9"/>
<evidence type="ECO:0000256" key="5">
    <source>
        <dbReference type="ARBA" id="ARBA00023102"/>
    </source>
</evidence>
<feature type="active site" evidence="10">
    <location>
        <position position="459"/>
    </location>
</feature>
<dbReference type="InterPro" id="IPR029062">
    <property type="entry name" value="Class_I_gatase-like"/>
</dbReference>
<dbReference type="PROSITE" id="PS51273">
    <property type="entry name" value="GATASE_TYPE_1"/>
    <property type="match status" value="1"/>
</dbReference>
<dbReference type="PIRSF" id="PIRSF036936">
    <property type="entry name" value="IGPS_HisHF"/>
    <property type="match status" value="1"/>
</dbReference>
<accession>A0A194S6Y7</accession>
<dbReference type="SUPFAM" id="SSF51366">
    <property type="entry name" value="Ribulose-phoshate binding barrel"/>
    <property type="match status" value="1"/>
</dbReference>
<evidence type="ECO:0000256" key="9">
    <source>
        <dbReference type="PIRNR" id="PIRNR036936"/>
    </source>
</evidence>
<comment type="function">
    <text evidence="9">IGPS catalyzes the conversion of PRFAR and glutamine to IGP, AICAR and glutamate. The glutaminase domain produces the ammonia necessary for the cyclase domain to produce IGP and AICAR from PRFAR. The ammonia is channeled to the active site of the cyclase domain.</text>
</comment>
<evidence type="ECO:0000256" key="7">
    <source>
        <dbReference type="ARBA" id="ARBA00047838"/>
    </source>
</evidence>
<evidence type="ECO:0000313" key="16">
    <source>
        <dbReference type="Proteomes" id="UP000053890"/>
    </source>
</evidence>
<dbReference type="AlphaFoldDB" id="A0A194S6Y7"/>
<dbReference type="HAMAP" id="MF_00278">
    <property type="entry name" value="HisH"/>
    <property type="match status" value="1"/>
</dbReference>
<dbReference type="InterPro" id="IPR014640">
    <property type="entry name" value="IGPS_HisHF"/>
</dbReference>
<evidence type="ECO:0000256" key="6">
    <source>
        <dbReference type="ARBA" id="ARBA00023239"/>
    </source>
</evidence>
<dbReference type="InterPro" id="IPR017926">
    <property type="entry name" value="GATASE"/>
</dbReference>
<comment type="catalytic activity">
    <reaction evidence="8 9">
        <text>L-glutamine + H2O = L-glutamate + NH4(+)</text>
        <dbReference type="Rhea" id="RHEA:15889"/>
        <dbReference type="ChEBI" id="CHEBI:15377"/>
        <dbReference type="ChEBI" id="CHEBI:28938"/>
        <dbReference type="ChEBI" id="CHEBI:29985"/>
        <dbReference type="ChEBI" id="CHEBI:58359"/>
        <dbReference type="EC" id="3.5.1.2"/>
    </reaction>
</comment>
<name>A0A194S6Y7_RHOGW</name>
<keyword evidence="3 9" id="KW-0378">Hydrolase</keyword>
<sequence>MLYLLDYGAGNVASLANSVRKLGYEFKWVQTPEDIDKADRILFPGVGAFGSAMAGLRKRGFVEPLKAYIASGRPYMGICIGMQALFEESDESPEDKGLGIIPAKVGRFSSADKSVPCMGYNGATERRDIGDEGREAYGLGDGGDSYYFVHSYRVDATQPGVEDWSLTWTQYGDEKYVSSVQKGNVFGTQFHPEKSGAAGLAVVEAWLRSTDPTKGGKGMLDTSVKPLRPITDVDADLVRKGFTKRIVACLDVRANDDGDLVVTKGDQYDVREADDSATTADEHASGAPEESAATSPSAPVAETTLPTSTSTVSSDPSAPPPAKRQRQVRNLGKPVDLARRYYAEGADEVAFLNITSFRSCPLHDQPMLDVIRQAAETVFVPLTIGGGIRDTTDPDGTSRSALEVAGTYFRCGADKVSIGSDAVFAVEELLAADGAKSGKSGIEQISYAYGAQAVVVSFDPKRVYAASLDDIPAVHRPSAVDLSAPLASTPDTPLRADLGPKGEQFCWYQCTVRGGRETRDIDVVQLAQGVEKLGAGEILLNSVDKDGSKSGFDCRLVDLVRRSVGIPVVASSGAGKVDDFSEVFAVTDVEAALAAGIFHRKEVPIEDVKAHLVKEGVKVRRV</sequence>
<feature type="region of interest" description="Disordered" evidence="13">
    <location>
        <begin position="271"/>
        <end position="330"/>
    </location>
</feature>
<dbReference type="GeneID" id="28976739"/>
<feature type="active site" description="For GATase activity" evidence="10">
    <location>
        <position position="191"/>
    </location>
</feature>
<dbReference type="EMBL" id="KQ474076">
    <property type="protein sequence ID" value="KPV76309.1"/>
    <property type="molecule type" value="Genomic_DNA"/>
</dbReference>
<dbReference type="Proteomes" id="UP000053890">
    <property type="component" value="Unassembled WGS sequence"/>
</dbReference>
<feature type="binding site" evidence="11">
    <location>
        <position position="387"/>
    </location>
    <ligand>
        <name>substrate</name>
    </ligand>
</feature>
<dbReference type="GO" id="GO:0016829">
    <property type="term" value="F:lyase activity"/>
    <property type="evidence" value="ECO:0007669"/>
    <property type="project" value="UniProtKB-KW"/>
</dbReference>
<dbReference type="PANTHER" id="PTHR21235:SF2">
    <property type="entry name" value="IMIDAZOLE GLYCEROL PHOSPHATE SYNTHASE HISHF"/>
    <property type="match status" value="1"/>
</dbReference>
<evidence type="ECO:0000256" key="4">
    <source>
        <dbReference type="ARBA" id="ARBA00022962"/>
    </source>
</evidence>
<evidence type="ECO:0000259" key="14">
    <source>
        <dbReference type="PROSITE" id="PS50042"/>
    </source>
</evidence>
<keyword evidence="5 9" id="KW-0368">Histidine biosynthesis</keyword>
<feature type="compositionally biased region" description="Basic and acidic residues" evidence="13">
    <location>
        <begin position="271"/>
        <end position="284"/>
    </location>
</feature>
<proteinExistence type="inferred from homology"/>
<dbReference type="CDD" id="cd04731">
    <property type="entry name" value="HisF"/>
    <property type="match status" value="1"/>
</dbReference>
<dbReference type="GO" id="GO:0000107">
    <property type="term" value="F:imidazoleglycerol-phosphate synthase activity"/>
    <property type="evidence" value="ECO:0007669"/>
    <property type="project" value="UniProtKB-UniRule"/>
</dbReference>
<feature type="domain" description="Cyclic nucleotide-binding" evidence="14">
    <location>
        <begin position="123"/>
        <end position="187"/>
    </location>
</feature>
<dbReference type="PANTHER" id="PTHR21235">
    <property type="entry name" value="IMIDAZOLE GLYCEROL PHOSPHATE SYNTHASE SUBUNIT HISF/H IGP SYNTHASE SUBUNIT HISF/H"/>
    <property type="match status" value="1"/>
</dbReference>
<feature type="region of interest" description="PRFAR binding" evidence="11">
    <location>
        <begin position="595"/>
        <end position="596"/>
    </location>
</feature>
<keyword evidence="9" id="KW-0511">Multifunctional enzyme</keyword>
<keyword evidence="16" id="KW-1185">Reference proteome</keyword>
<evidence type="ECO:0000256" key="2">
    <source>
        <dbReference type="ARBA" id="ARBA00022605"/>
    </source>
</evidence>
<dbReference type="InterPro" id="IPR013785">
    <property type="entry name" value="Aldolase_TIM"/>
</dbReference>
<evidence type="ECO:0000256" key="12">
    <source>
        <dbReference type="RuleBase" id="RU003657"/>
    </source>
</evidence>
<reference evidence="15 16" key="1">
    <citation type="journal article" date="2015" name="Front. Microbiol.">
        <title>Genome sequence of the plant growth promoting endophytic yeast Rhodotorula graminis WP1.</title>
        <authorList>
            <person name="Firrincieli A."/>
            <person name="Otillar R."/>
            <person name="Salamov A."/>
            <person name="Schmutz J."/>
            <person name="Khan Z."/>
            <person name="Redman R.S."/>
            <person name="Fleck N.D."/>
            <person name="Lindquist E."/>
            <person name="Grigoriev I.V."/>
            <person name="Doty S.L."/>
        </authorList>
    </citation>
    <scope>NUCLEOTIDE SEQUENCE [LARGE SCALE GENOMIC DNA]</scope>
    <source>
        <strain evidence="15 16">WP1</strain>
    </source>
</reference>
<feature type="active site" description="For GATase activity" evidence="10">
    <location>
        <position position="79"/>
    </location>
</feature>
<dbReference type="GO" id="GO:0004359">
    <property type="term" value="F:glutaminase activity"/>
    <property type="evidence" value="ECO:0007669"/>
    <property type="project" value="UniProtKB-EC"/>
</dbReference>
<feature type="active site" evidence="10">
    <location>
        <position position="251"/>
    </location>
</feature>
<dbReference type="RefSeq" id="XP_018272358.1">
    <property type="nucleotide sequence ID" value="XM_018416291.1"/>
</dbReference>
<dbReference type="UniPathway" id="UPA00031">
    <property type="reaction ID" value="UER00010"/>
</dbReference>
<dbReference type="InterPro" id="IPR010139">
    <property type="entry name" value="Imidazole-glycPsynth_HisH"/>
</dbReference>
<protein>
    <recommendedName>
        <fullName evidence="9">Imidazole glycerol phosphate synthase hisHF</fullName>
    </recommendedName>
    <domain>
        <recommendedName>
            <fullName evidence="9">Glutaminase</fullName>
            <ecNumber evidence="9">3.5.1.2</ecNumber>
        </recommendedName>
    </domain>
    <domain>
        <recommendedName>
            <fullName evidence="9">Cyclase</fullName>
        </recommendedName>
    </domain>
</protein>
<dbReference type="InterPro" id="IPR050064">
    <property type="entry name" value="IGPS_HisA/HisF"/>
</dbReference>
<evidence type="ECO:0000256" key="3">
    <source>
        <dbReference type="ARBA" id="ARBA00022801"/>
    </source>
</evidence>
<evidence type="ECO:0000256" key="11">
    <source>
        <dbReference type="PIRSR" id="PIRSR036936-2"/>
    </source>
</evidence>
<dbReference type="GO" id="GO:0000105">
    <property type="term" value="P:L-histidine biosynthetic process"/>
    <property type="evidence" value="ECO:0007669"/>
    <property type="project" value="UniProtKB-UniRule"/>
</dbReference>
<dbReference type="InterPro" id="IPR006062">
    <property type="entry name" value="His_biosynth"/>
</dbReference>
<feature type="region of interest" description="PRFAR binding" evidence="11">
    <location>
        <begin position="419"/>
        <end position="420"/>
    </location>
</feature>
<dbReference type="InterPro" id="IPR000595">
    <property type="entry name" value="cNMP-bd_dom"/>
</dbReference>
<dbReference type="InterPro" id="IPR004651">
    <property type="entry name" value="HisF"/>
</dbReference>
<dbReference type="PROSITE" id="PS50042">
    <property type="entry name" value="CNMP_BINDING_3"/>
    <property type="match status" value="1"/>
</dbReference>
<evidence type="ECO:0000256" key="1">
    <source>
        <dbReference type="ARBA" id="ARBA00005091"/>
    </source>
</evidence>
<feature type="binding site" description="covalent" evidence="11">
    <location>
        <position position="79"/>
    </location>
    <ligand>
        <name>L-glutamine</name>
        <dbReference type="ChEBI" id="CHEBI:58359"/>
    </ligand>
</feature>
<feature type="region of interest" description="PRFAR binding" evidence="11">
    <location>
        <begin position="546"/>
        <end position="547"/>
    </location>
</feature>
<keyword evidence="2 9" id="KW-0028">Amino-acid biosynthesis</keyword>
<comment type="pathway">
    <text evidence="1 9">Amino-acid biosynthesis; L-histidine biosynthesis; L-histidine from 5-phospho-alpha-D-ribose 1-diphosphate: step 5/9.</text>
</comment>
<dbReference type="InterPro" id="IPR011060">
    <property type="entry name" value="RibuloseP-bd_barrel"/>
</dbReference>
<dbReference type="Gene3D" id="3.20.20.70">
    <property type="entry name" value="Aldolase class I"/>
    <property type="match status" value="2"/>
</dbReference>
<dbReference type="OrthoDB" id="10254903at2759"/>
<feature type="compositionally biased region" description="Low complexity" evidence="13">
    <location>
        <begin position="287"/>
        <end position="316"/>
    </location>
</feature>
<comment type="catalytic activity">
    <reaction evidence="7 9">
        <text>5-[(5-phospho-1-deoxy-D-ribulos-1-ylimino)methylamino]-1-(5-phospho-beta-D-ribosyl)imidazole-4-carboxamide + L-glutamine = D-erythro-1-(imidazol-4-yl)glycerol 3-phosphate + 5-amino-1-(5-phospho-beta-D-ribosyl)imidazole-4-carboxamide + L-glutamate + H(+)</text>
        <dbReference type="Rhea" id="RHEA:24793"/>
        <dbReference type="ChEBI" id="CHEBI:15378"/>
        <dbReference type="ChEBI" id="CHEBI:29985"/>
        <dbReference type="ChEBI" id="CHEBI:58278"/>
        <dbReference type="ChEBI" id="CHEBI:58359"/>
        <dbReference type="ChEBI" id="CHEBI:58475"/>
        <dbReference type="ChEBI" id="CHEBI:58525"/>
        <dbReference type="EC" id="4.3.2.10"/>
    </reaction>
</comment>
<comment type="similarity">
    <text evidence="9">In the C-terminal section; belongs to the HisA/HisF family.</text>
</comment>
<feature type="region of interest" description="PRFAR binding" evidence="11">
    <location>
        <begin position="457"/>
        <end position="459"/>
    </location>
</feature>
<dbReference type="Pfam" id="PF00117">
    <property type="entry name" value="GATase"/>
    <property type="match status" value="1"/>
</dbReference>
<organism evidence="15 16">
    <name type="scientific">Rhodotorula graminis (strain WP1)</name>
    <dbReference type="NCBI Taxonomy" id="578459"/>
    <lineage>
        <taxon>Eukaryota</taxon>
        <taxon>Fungi</taxon>
        <taxon>Dikarya</taxon>
        <taxon>Basidiomycota</taxon>
        <taxon>Pucciniomycotina</taxon>
        <taxon>Microbotryomycetes</taxon>
        <taxon>Sporidiobolales</taxon>
        <taxon>Sporidiobolaceae</taxon>
        <taxon>Rhodotorula</taxon>
    </lineage>
</organism>
<evidence type="ECO:0000313" key="15">
    <source>
        <dbReference type="EMBL" id="KPV76309.1"/>
    </source>
</evidence>
<feature type="active site" description="For GATase activity" evidence="10">
    <location>
        <position position="193"/>
    </location>
</feature>
<evidence type="ECO:0000256" key="8">
    <source>
        <dbReference type="ARBA" id="ARBA00049534"/>
    </source>
</evidence>
<feature type="region of interest" description="PRFAR binding" evidence="11">
    <location>
        <begin position="572"/>
        <end position="573"/>
    </location>
</feature>
<gene>
    <name evidence="15" type="ORF">RHOBADRAFT_52334</name>
</gene>
<dbReference type="OMA" id="GNYGHFV"/>
<dbReference type="CDD" id="cd01748">
    <property type="entry name" value="GATase1_IGP_Synthase"/>
    <property type="match status" value="1"/>
</dbReference>
<evidence type="ECO:0000256" key="13">
    <source>
        <dbReference type="SAM" id="MobiDB-lite"/>
    </source>
</evidence>
<dbReference type="NCBIfam" id="TIGR01855">
    <property type="entry name" value="IMP_synth_hisH"/>
    <property type="match status" value="1"/>
</dbReference>
<dbReference type="STRING" id="578459.A0A194S6Y7"/>
<evidence type="ECO:0000256" key="10">
    <source>
        <dbReference type="PIRSR" id="PIRSR036936-1"/>
    </source>
</evidence>